<feature type="coiled-coil region" evidence="1">
    <location>
        <begin position="218"/>
        <end position="273"/>
    </location>
</feature>
<feature type="region of interest" description="Disordered" evidence="2">
    <location>
        <begin position="595"/>
        <end position="619"/>
    </location>
</feature>
<feature type="region of interest" description="Disordered" evidence="2">
    <location>
        <begin position="1506"/>
        <end position="1525"/>
    </location>
</feature>
<evidence type="ECO:0000256" key="2">
    <source>
        <dbReference type="SAM" id="MobiDB-lite"/>
    </source>
</evidence>
<gene>
    <name evidence="3" type="ORF">TVY486_0402500</name>
</gene>
<dbReference type="SUPFAM" id="SSF57997">
    <property type="entry name" value="Tropomyosin"/>
    <property type="match status" value="1"/>
</dbReference>
<evidence type="ECO:0000313" key="3">
    <source>
        <dbReference type="EMBL" id="CCC47584.1"/>
    </source>
</evidence>
<dbReference type="VEuPathDB" id="TriTrypDB:TvY486_0402500"/>
<feature type="region of interest" description="Disordered" evidence="2">
    <location>
        <begin position="814"/>
        <end position="834"/>
    </location>
</feature>
<name>G0TUF0_TRYVY</name>
<reference evidence="3" key="1">
    <citation type="journal article" date="2012" name="Proc. Natl. Acad. Sci. U.S.A.">
        <title>Antigenic diversity is generated by distinct evolutionary mechanisms in African trypanosome species.</title>
        <authorList>
            <person name="Jackson A.P."/>
            <person name="Berry A."/>
            <person name="Aslett M."/>
            <person name="Allison H.C."/>
            <person name="Burton P."/>
            <person name="Vavrova-Anderson J."/>
            <person name="Brown R."/>
            <person name="Browne H."/>
            <person name="Corton N."/>
            <person name="Hauser H."/>
            <person name="Gamble J."/>
            <person name="Gilderthorp R."/>
            <person name="Marcello L."/>
            <person name="McQuillan J."/>
            <person name="Otto T.D."/>
            <person name="Quail M.A."/>
            <person name="Sanders M.J."/>
            <person name="van Tonder A."/>
            <person name="Ginger M.L."/>
            <person name="Field M.C."/>
            <person name="Barry J.D."/>
            <person name="Hertz-Fowler C."/>
            <person name="Berriman M."/>
        </authorList>
    </citation>
    <scope>NUCLEOTIDE SEQUENCE</scope>
    <source>
        <strain evidence="3">Y486</strain>
    </source>
</reference>
<proteinExistence type="predicted"/>
<organism evidence="3">
    <name type="scientific">Trypanosoma vivax (strain Y486)</name>
    <dbReference type="NCBI Taxonomy" id="1055687"/>
    <lineage>
        <taxon>Eukaryota</taxon>
        <taxon>Discoba</taxon>
        <taxon>Euglenozoa</taxon>
        <taxon>Kinetoplastea</taxon>
        <taxon>Metakinetoplastina</taxon>
        <taxon>Trypanosomatida</taxon>
        <taxon>Trypanosomatidae</taxon>
        <taxon>Trypanosoma</taxon>
        <taxon>Duttonella</taxon>
    </lineage>
</organism>
<accession>G0TUF0</accession>
<feature type="region of interest" description="Disordered" evidence="2">
    <location>
        <begin position="1350"/>
        <end position="1372"/>
    </location>
</feature>
<keyword evidence="1" id="KW-0175">Coiled coil</keyword>
<dbReference type="EMBL" id="HE573020">
    <property type="protein sequence ID" value="CCC47584.1"/>
    <property type="molecule type" value="Genomic_DNA"/>
</dbReference>
<sequence>STEANVMEPVRMLHHCIRYFASHPEVYGTDTRALLDRELMYVLRVKASETAILSSNVVPVSSPLLPSIGSPGQLVGRVDSSFLGKCSNWMATPRSAESAVSFGAFHSTEGMFGLGGTTFVEGNSGLFALLDKKKKYQVLQEKSSMTEDGDDGVVSVLHTPREMNEKLCRPEISRARENARVRFSCSEDHVSGVQPSGGGAKIIIDGVGYEVSFLRSQLQQVEAAYNAKCIRLHELQQENNRTVSELKEAKERLQSQENKLFEMQTLVDSMKREVETWKKRVSEAPMNDRGEMTRSAKEVTRTLQVAKFTEVRKELAHMSQLWRETERSLQETKRSLESAEKESLVSNRYLEDAFHFIERLERRIRRRDNFIKTQERRYASLEEKYEKLMWCLEELQMLRGVQSYSDFLLSEDTAWSLFFFVRTQRRLMGFSRMEETFASFAAPITFHRTPRGGRLMDAYNTKLVYKLIGNHVAGKMKDVNTLTKAELPYATPRWRGLHCIDYIHKDHPNLETSAQIGPSTEAGYEFPRRSIPLLTLASVLLPPQSAPITAEVPVEEEIANSGQYDLTTIRLLLYCFWGERLTQYKREMERRMKEYLTRSGGSPTPRQAGEPETESGVPELETSKFTPHFLSALINFVERTVGTNVVSVDSTTEIISSRPLTVRGVVARIEKQSESSRMFFPSFFKYGANGAEVPFTLSTQARELLFALYYYANEYKELDSDFRLFYLVAHQQLPEILGINFYLSIEMLRKGCDDCLLSSLSFQLNTKAPGVTPGPDEETCSAPTPYEILKDDSPSEVLDKAKRMIDSAPLVDEHASIESDSDGEGHGIILPGMPEEDTVSVDKEEVGNEGAHNDLAKLKHDIYAHIISRNATKASEITSPSGEVALHIPGRETLISPSTTSTLPRDWLLLDEKLQAILAGHTSLLKSFKEHNQKSLLSNQRRIRQEREAMSALLSASRGLISLESFLKLLRKHCFTSYALSCFGNPRFEPFEMLEKCLAVDEEIGVLTPTTPIGQLPPRDVHLRNLRFAISLDQPSTLLRYSDLFDAHPQYGAPSHFHDEYLRLTIDTYLEQQEAMMNIILGSTVVSKDDGYRSVLVESDGSVSFPTLRSGFESTFHRLALSSRQSNELAKHYLNYCDLMRNEDDIRLEQFQCASFVMTSSPLNDGEILKDMAAARKRRWPVEDEAASCSLLYLALAVRMTYIVWGYKTDFSAKLAMARLPVIALDHVHGKEFDWRTVSPSGCRAQELTDLTGELVEYSFVENINEEFSDSLKRLQTGLTQHNELRQVMVEYAAESMEAMNATAAVNVPKINVEATFTSSTEISLDLSRIHLPYDADQLQMLMLRYSGNSLPSSRRGKRSPRKSPPVEPQVTSSFDEFHLPIAVSLSRFLGLRQSTAVRTDRRKVMKSPRAISELQLAVTNSTMRGELNWMSYQARLANYLIQEICREGELVEQEITERSAVSEMSRSSRSKRVSCVGGMEVPDDSGNRKFPVRGRRMSSFIRFDSKSRSSFQTDQTRSNDEDTRDAEDIDFVKKLYAVSAALSLV</sequence>
<feature type="region of interest" description="Disordered" evidence="2">
    <location>
        <begin position="1463"/>
        <end position="1490"/>
    </location>
</feature>
<evidence type="ECO:0000256" key="1">
    <source>
        <dbReference type="SAM" id="Coils"/>
    </source>
</evidence>
<protein>
    <submittedName>
        <fullName evidence="3">Uncharacterized protein</fullName>
    </submittedName>
</protein>
<feature type="non-terminal residue" evidence="3">
    <location>
        <position position="1"/>
    </location>
</feature>